<dbReference type="PANTHER" id="PTHR30036">
    <property type="entry name" value="D-XYLOSE-BINDING PERIPLASMIC PROTEIN"/>
    <property type="match status" value="1"/>
</dbReference>
<evidence type="ECO:0000256" key="3">
    <source>
        <dbReference type="SAM" id="SignalP"/>
    </source>
</evidence>
<keyword evidence="3" id="KW-0732">Signal</keyword>
<dbReference type="GO" id="GO:0030288">
    <property type="term" value="C:outer membrane-bounded periplasmic space"/>
    <property type="evidence" value="ECO:0007669"/>
    <property type="project" value="TreeGrafter"/>
</dbReference>
<feature type="signal peptide" evidence="3">
    <location>
        <begin position="1"/>
        <end position="22"/>
    </location>
</feature>
<sequence>MLSKKRIIALLFMLAMIATMIAGCGQKSNQQSNSATGSKDKQLRLVFVTPLIGHPVWLVAKEGFDDAAKKFGFQGDWVGPQGIDANAMIQQIENAIASKADGIITMALNPEAFQPVLEKAQKAGIPVVIVNSDAPNAPRLAYIGTDEKNLGTIGAKEIIKKLNGTPAKVITMQSTMDAKVANKMREAYEEELKKTPGTEILARESDNSDMMVAVQKFQNLLRTYPQANVIIGVAAEVGPAAAKVVEEMGLKDKVTIVAIDDMKETVDYIKSGVIYGTLTQNFYRMGYQAAQLLVENIKEGKKPAQQVIDSGTIFVTKDNLDTYKEQMKKW</sequence>
<dbReference type="CDD" id="cd06314">
    <property type="entry name" value="PBP1_tmGBP"/>
    <property type="match status" value="1"/>
</dbReference>
<dbReference type="GO" id="GO:0030246">
    <property type="term" value="F:carbohydrate binding"/>
    <property type="evidence" value="ECO:0007669"/>
    <property type="project" value="TreeGrafter"/>
</dbReference>
<dbReference type="Pfam" id="PF13407">
    <property type="entry name" value="Peripla_BP_4"/>
    <property type="match status" value="1"/>
</dbReference>
<dbReference type="InterPro" id="IPR028082">
    <property type="entry name" value="Peripla_BP_I"/>
</dbReference>
<reference evidence="5 6" key="1">
    <citation type="submission" date="2019-11" db="EMBL/GenBank/DDBJ databases">
        <title>Genome sequence of Moorella glycerini DSM11254.</title>
        <authorList>
            <person name="Poehlein A."/>
            <person name="Boeer T."/>
            <person name="Daniel R."/>
        </authorList>
    </citation>
    <scope>NUCLEOTIDE SEQUENCE [LARGE SCALE GENOMIC DNA]</scope>
    <source>
        <strain evidence="5 6">DSM 11254</strain>
    </source>
</reference>
<dbReference type="PROSITE" id="PS51257">
    <property type="entry name" value="PROKAR_LIPOPROTEIN"/>
    <property type="match status" value="1"/>
</dbReference>
<feature type="chain" id="PRO_5039394404" evidence="3">
    <location>
        <begin position="23"/>
        <end position="330"/>
    </location>
</feature>
<dbReference type="InterPro" id="IPR050555">
    <property type="entry name" value="Bact_Solute-Bind_Prot2"/>
</dbReference>
<evidence type="ECO:0000313" key="5">
    <source>
        <dbReference type="EMBL" id="QGP92904.1"/>
    </source>
</evidence>
<dbReference type="Gene3D" id="3.40.50.2300">
    <property type="match status" value="2"/>
</dbReference>
<keyword evidence="6" id="KW-1185">Reference proteome</keyword>
<evidence type="ECO:0000259" key="4">
    <source>
        <dbReference type="Pfam" id="PF13407"/>
    </source>
</evidence>
<dbReference type="RefSeq" id="WP_170291041.1">
    <property type="nucleotide sequence ID" value="NZ_CP046244.1"/>
</dbReference>
<dbReference type="EMBL" id="CP046244">
    <property type="protein sequence ID" value="QGP92904.1"/>
    <property type="molecule type" value="Genomic_DNA"/>
</dbReference>
<name>A0A6I5ZSE3_9FIRM</name>
<dbReference type="AlphaFoldDB" id="A0A6I5ZSE3"/>
<accession>A0A6I5ZSE3</accession>
<organism evidence="5 6">
    <name type="scientific">Neomoorella glycerini</name>
    <dbReference type="NCBI Taxonomy" id="55779"/>
    <lineage>
        <taxon>Bacteria</taxon>
        <taxon>Bacillati</taxon>
        <taxon>Bacillota</taxon>
        <taxon>Clostridia</taxon>
        <taxon>Neomoorellales</taxon>
        <taxon>Neomoorellaceae</taxon>
        <taxon>Neomoorella</taxon>
    </lineage>
</organism>
<dbReference type="SUPFAM" id="SSF53822">
    <property type="entry name" value="Periplasmic binding protein-like I"/>
    <property type="match status" value="1"/>
</dbReference>
<comment type="subcellular location">
    <subcellularLocation>
        <location evidence="1">Cell envelope</location>
    </subcellularLocation>
</comment>
<dbReference type="Proteomes" id="UP000425916">
    <property type="component" value="Chromosome"/>
</dbReference>
<evidence type="ECO:0000256" key="2">
    <source>
        <dbReference type="ARBA" id="ARBA00007639"/>
    </source>
</evidence>
<dbReference type="PANTHER" id="PTHR30036:SF7">
    <property type="entry name" value="ABC TRANSPORTER PERIPLASMIC-BINDING PROTEIN YPHF"/>
    <property type="match status" value="1"/>
</dbReference>
<evidence type="ECO:0000313" key="6">
    <source>
        <dbReference type="Proteomes" id="UP000425916"/>
    </source>
</evidence>
<dbReference type="InterPro" id="IPR025997">
    <property type="entry name" value="SBP_2_dom"/>
</dbReference>
<evidence type="ECO:0000256" key="1">
    <source>
        <dbReference type="ARBA" id="ARBA00004196"/>
    </source>
</evidence>
<comment type="similarity">
    <text evidence="2">Belongs to the bacterial solute-binding protein 2 family.</text>
</comment>
<proteinExistence type="inferred from homology"/>
<gene>
    <name evidence="5" type="ORF">MGLY_22970</name>
</gene>
<protein>
    <submittedName>
        <fullName evidence="5">Periplasmic binding protein domain protein</fullName>
    </submittedName>
</protein>
<feature type="domain" description="Periplasmic binding protein" evidence="4">
    <location>
        <begin position="46"/>
        <end position="301"/>
    </location>
</feature>